<sequence>MLTSPKVIYSLSAFRHKHEIPKHLEKVPKEKDPSFSQMIEYYYHAAAQVMEPMMIKELEKYPYMKKEQREQRVSAMLKLMGIRYAMDVDADEIRALAYLMAFKTACVNVPFGGSKGGIRIDPKKYTAQELQTITRRYTMELLRRNMIGPGIDVPAPDVNTGEREMSWLVDQYVKTFGYNDVNALAITTGKPVAIGGINGRTAATGRGLFKAAECFLNDKDWMDLLGWKDWLERQDCHCTGLW</sequence>
<dbReference type="Proteomes" id="UP000606786">
    <property type="component" value="Unassembled WGS sequence"/>
</dbReference>
<comment type="catalytic activity">
    <reaction evidence="5">
        <text>L-glutamate + NADP(+) + H2O = 2-oxoglutarate + NH4(+) + NADPH + H(+)</text>
        <dbReference type="Rhea" id="RHEA:11612"/>
        <dbReference type="ChEBI" id="CHEBI:15377"/>
        <dbReference type="ChEBI" id="CHEBI:15378"/>
        <dbReference type="ChEBI" id="CHEBI:16810"/>
        <dbReference type="ChEBI" id="CHEBI:28938"/>
        <dbReference type="ChEBI" id="CHEBI:29985"/>
        <dbReference type="ChEBI" id="CHEBI:57783"/>
        <dbReference type="ChEBI" id="CHEBI:58349"/>
        <dbReference type="EC" id="1.4.1.3"/>
    </reaction>
</comment>
<accession>A0A811UB58</accession>
<dbReference type="AlphaFoldDB" id="A0A811UB58"/>
<dbReference type="PANTHER" id="PTHR11606:SF7">
    <property type="entry name" value="GLUTAMATE DEHYDROGENASE"/>
    <property type="match status" value="1"/>
</dbReference>
<dbReference type="InterPro" id="IPR006097">
    <property type="entry name" value="Glu/Leu/Phe/Val/Trp_DH_dimer"/>
</dbReference>
<keyword evidence="8" id="KW-1185">Reference proteome</keyword>
<dbReference type="SUPFAM" id="SSF53223">
    <property type="entry name" value="Aminoacid dehydrogenase-like, N-terminal domain"/>
    <property type="match status" value="1"/>
</dbReference>
<proteinExistence type="inferred from homology"/>
<comment type="catalytic activity">
    <reaction evidence="4">
        <text>L-glutamate + NAD(+) + H2O = 2-oxoglutarate + NH4(+) + NADH + H(+)</text>
        <dbReference type="Rhea" id="RHEA:15133"/>
        <dbReference type="ChEBI" id="CHEBI:15377"/>
        <dbReference type="ChEBI" id="CHEBI:15378"/>
        <dbReference type="ChEBI" id="CHEBI:16810"/>
        <dbReference type="ChEBI" id="CHEBI:28938"/>
        <dbReference type="ChEBI" id="CHEBI:29985"/>
        <dbReference type="ChEBI" id="CHEBI:57540"/>
        <dbReference type="ChEBI" id="CHEBI:57945"/>
        <dbReference type="EC" id="1.4.1.3"/>
    </reaction>
</comment>
<comment type="caution">
    <text evidence="7">The sequence shown here is derived from an EMBL/GenBank/DDBJ whole genome shotgun (WGS) entry which is preliminary data.</text>
</comment>
<dbReference type="Gene3D" id="1.10.287.140">
    <property type="match status" value="1"/>
</dbReference>
<evidence type="ECO:0000259" key="6">
    <source>
        <dbReference type="Pfam" id="PF02812"/>
    </source>
</evidence>
<dbReference type="EC" id="1.4.1.3" evidence="2"/>
<dbReference type="PANTHER" id="PTHR11606">
    <property type="entry name" value="GLUTAMATE DEHYDROGENASE"/>
    <property type="match status" value="1"/>
</dbReference>
<dbReference type="InterPro" id="IPR046346">
    <property type="entry name" value="Aminoacid_DH-like_N_sf"/>
</dbReference>
<evidence type="ECO:0000313" key="8">
    <source>
        <dbReference type="Proteomes" id="UP000606786"/>
    </source>
</evidence>
<evidence type="ECO:0000256" key="5">
    <source>
        <dbReference type="ARBA" id="ARBA00048577"/>
    </source>
</evidence>
<dbReference type="GO" id="GO:0004352">
    <property type="term" value="F:glutamate dehydrogenase (NAD+) activity"/>
    <property type="evidence" value="ECO:0007669"/>
    <property type="project" value="TreeGrafter"/>
</dbReference>
<evidence type="ECO:0000256" key="3">
    <source>
        <dbReference type="ARBA" id="ARBA00023002"/>
    </source>
</evidence>
<dbReference type="InterPro" id="IPR033524">
    <property type="entry name" value="Glu/Leu/Phe/Val_DH_AS"/>
</dbReference>
<dbReference type="EMBL" id="CAJHJT010000001">
    <property type="protein sequence ID" value="CAD6994645.1"/>
    <property type="molecule type" value="Genomic_DNA"/>
</dbReference>
<evidence type="ECO:0000256" key="4">
    <source>
        <dbReference type="ARBA" id="ARBA00047867"/>
    </source>
</evidence>
<comment type="similarity">
    <text evidence="1">Belongs to the Glu/Leu/Phe/Val dehydrogenases family.</text>
</comment>
<evidence type="ECO:0000256" key="2">
    <source>
        <dbReference type="ARBA" id="ARBA00012889"/>
    </source>
</evidence>
<reference evidence="7" key="1">
    <citation type="submission" date="2020-11" db="EMBL/GenBank/DDBJ databases">
        <authorList>
            <person name="Whitehead M."/>
        </authorList>
    </citation>
    <scope>NUCLEOTIDE SEQUENCE</scope>
    <source>
        <strain evidence="7">EGII</strain>
    </source>
</reference>
<dbReference type="PRINTS" id="PR00082">
    <property type="entry name" value="GLFDHDRGNASE"/>
</dbReference>
<organism evidence="7 8">
    <name type="scientific">Ceratitis capitata</name>
    <name type="common">Mediterranean fruit fly</name>
    <name type="synonym">Tephritis capitata</name>
    <dbReference type="NCBI Taxonomy" id="7213"/>
    <lineage>
        <taxon>Eukaryota</taxon>
        <taxon>Metazoa</taxon>
        <taxon>Ecdysozoa</taxon>
        <taxon>Arthropoda</taxon>
        <taxon>Hexapoda</taxon>
        <taxon>Insecta</taxon>
        <taxon>Pterygota</taxon>
        <taxon>Neoptera</taxon>
        <taxon>Endopterygota</taxon>
        <taxon>Diptera</taxon>
        <taxon>Brachycera</taxon>
        <taxon>Muscomorpha</taxon>
        <taxon>Tephritoidea</taxon>
        <taxon>Tephritidae</taxon>
        <taxon>Ceratitis</taxon>
        <taxon>Ceratitis</taxon>
    </lineage>
</organism>
<dbReference type="Gene3D" id="3.40.50.10860">
    <property type="entry name" value="Leucine Dehydrogenase, chain A, domain 1"/>
    <property type="match status" value="1"/>
</dbReference>
<protein>
    <recommendedName>
        <fullName evidence="2">glutamate dehydrogenase [NAD(P)(+)]</fullName>
        <ecNumber evidence="2">1.4.1.3</ecNumber>
    </recommendedName>
</protein>
<name>A0A811UB58_CERCA</name>
<keyword evidence="3" id="KW-0560">Oxidoreductase</keyword>
<dbReference type="InterPro" id="IPR006095">
    <property type="entry name" value="Glu/Leu/Phe/Val/Trp_DH"/>
</dbReference>
<feature type="domain" description="Glutamate/phenylalanine/leucine/valine/L-tryptophan dehydrogenase dimerisation" evidence="6">
    <location>
        <begin position="81"/>
        <end position="173"/>
    </location>
</feature>
<evidence type="ECO:0000256" key="1">
    <source>
        <dbReference type="ARBA" id="ARBA00006382"/>
    </source>
</evidence>
<gene>
    <name evidence="7" type="ORF">CCAP1982_LOCUS3380</name>
</gene>
<dbReference type="PROSITE" id="PS00074">
    <property type="entry name" value="GLFV_DEHYDROGENASE"/>
    <property type="match status" value="1"/>
</dbReference>
<dbReference type="Pfam" id="PF02812">
    <property type="entry name" value="ELFV_dehydrog_N"/>
    <property type="match status" value="1"/>
</dbReference>
<dbReference type="GO" id="GO:0005739">
    <property type="term" value="C:mitochondrion"/>
    <property type="evidence" value="ECO:0007669"/>
    <property type="project" value="TreeGrafter"/>
</dbReference>
<evidence type="ECO:0000313" key="7">
    <source>
        <dbReference type="EMBL" id="CAD6994645.1"/>
    </source>
</evidence>
<dbReference type="GO" id="GO:0006538">
    <property type="term" value="P:L-glutamate catabolic process"/>
    <property type="evidence" value="ECO:0007669"/>
    <property type="project" value="TreeGrafter"/>
</dbReference>
<dbReference type="OrthoDB" id="6718861at2759"/>